<dbReference type="Proteomes" id="UP001178507">
    <property type="component" value="Unassembled WGS sequence"/>
</dbReference>
<sequence>MAVARTLEQFQARGYTVLTVQSCRRGLPLVPTDATMEATVSISAGQSAGLEHWTRFSPDMAPNCKKLIQRTRFCVSDYVRTFASRLGLELAAYNALDGQRLVPYQCVVARKEWEAVKDRFVEAFLLQKKAYRRANGGSTAPSFHADVQPRVVDVASAEPKSLKKALPSHRVVVRRTFLEVEEDEDEMMVARPVRRPKTTGIVEFAARGYTVLTVQSCRRGLPLVPTDATMEATVSISAGQSAGLEHWTRFSPDMAPNGCGEGTRFCVSDYVRTFASRLGLELAAYNAMDGQRLVPYQCVVARKEWEAVKDRFVEAFLLQKKAYRRANGGSTAPSFHADVQPRVVDVASAEPKSLKKALPSHRVVVRRTFLEVEEDEDEMMVARPVRRPKTTGIVEFAVLAF</sequence>
<name>A0AA36NCL5_9DINO</name>
<gene>
    <name evidence="1" type="ORF">EVOR1521_LOCUS24350</name>
</gene>
<accession>A0AA36NCL5</accession>
<protein>
    <submittedName>
        <fullName evidence="1">Uncharacterized protein</fullName>
    </submittedName>
</protein>
<evidence type="ECO:0000313" key="2">
    <source>
        <dbReference type="Proteomes" id="UP001178507"/>
    </source>
</evidence>
<evidence type="ECO:0000313" key="1">
    <source>
        <dbReference type="EMBL" id="CAJ1401149.1"/>
    </source>
</evidence>
<dbReference type="EMBL" id="CAUJNA010003402">
    <property type="protein sequence ID" value="CAJ1401149.1"/>
    <property type="molecule type" value="Genomic_DNA"/>
</dbReference>
<dbReference type="AlphaFoldDB" id="A0AA36NCL5"/>
<proteinExistence type="predicted"/>
<comment type="caution">
    <text evidence="1">The sequence shown here is derived from an EMBL/GenBank/DDBJ whole genome shotgun (WGS) entry which is preliminary data.</text>
</comment>
<organism evidence="1 2">
    <name type="scientific">Effrenium voratum</name>
    <dbReference type="NCBI Taxonomy" id="2562239"/>
    <lineage>
        <taxon>Eukaryota</taxon>
        <taxon>Sar</taxon>
        <taxon>Alveolata</taxon>
        <taxon>Dinophyceae</taxon>
        <taxon>Suessiales</taxon>
        <taxon>Symbiodiniaceae</taxon>
        <taxon>Effrenium</taxon>
    </lineage>
</organism>
<reference evidence="1" key="1">
    <citation type="submission" date="2023-08" db="EMBL/GenBank/DDBJ databases">
        <authorList>
            <person name="Chen Y."/>
            <person name="Shah S."/>
            <person name="Dougan E. K."/>
            <person name="Thang M."/>
            <person name="Chan C."/>
        </authorList>
    </citation>
    <scope>NUCLEOTIDE SEQUENCE</scope>
</reference>
<keyword evidence="2" id="KW-1185">Reference proteome</keyword>